<dbReference type="Pfam" id="PF13672">
    <property type="entry name" value="PP2C_2"/>
    <property type="match status" value="1"/>
</dbReference>
<name>A0ABZ1C2B3_9FIRM</name>
<dbReference type="CDD" id="cd00143">
    <property type="entry name" value="PP2Cc"/>
    <property type="match status" value="1"/>
</dbReference>
<organism evidence="2 3">
    <name type="scientific">Carboxydichorda subterranea</name>
    <dbReference type="NCBI Taxonomy" id="3109565"/>
    <lineage>
        <taxon>Bacteria</taxon>
        <taxon>Bacillati</taxon>
        <taxon>Bacillota</taxon>
        <taxon>Limnochordia</taxon>
        <taxon>Limnochordales</taxon>
        <taxon>Geochordaceae</taxon>
        <taxon>Carboxydichorda</taxon>
    </lineage>
</organism>
<sequence length="242" mass="25957">MSEQGTVRPRNEDAWVARGDILAVADGMGGYAGGDVAARLALAALTDGSAPSPAGEAEVRSAFERAHRRIREASASHPEWSEMGTTLTAVWIRRGRAFIGHVGDSRAYLVRGERIEQITQDHSVTAELVRNGTLTEEEARTHPHRHVLTRALGGDGPVEVDVMSLALRPGDRLVLCTDGLTGSLESDEIGRVVRASATPRAAAEALVQRACEHRSTDNVTVVIAFIEENDLDQEDPPGVDPT</sequence>
<dbReference type="InterPro" id="IPR036457">
    <property type="entry name" value="PPM-type-like_dom_sf"/>
</dbReference>
<evidence type="ECO:0000259" key="1">
    <source>
        <dbReference type="PROSITE" id="PS51746"/>
    </source>
</evidence>
<dbReference type="SMART" id="SM00331">
    <property type="entry name" value="PP2C_SIG"/>
    <property type="match status" value="1"/>
</dbReference>
<dbReference type="SUPFAM" id="SSF81606">
    <property type="entry name" value="PP2C-like"/>
    <property type="match status" value="1"/>
</dbReference>
<evidence type="ECO:0000313" key="3">
    <source>
        <dbReference type="Proteomes" id="UP001332192"/>
    </source>
</evidence>
<keyword evidence="3" id="KW-1185">Reference proteome</keyword>
<accession>A0ABZ1C2B3</accession>
<proteinExistence type="predicted"/>
<evidence type="ECO:0000313" key="2">
    <source>
        <dbReference type="EMBL" id="WRP18916.1"/>
    </source>
</evidence>
<dbReference type="InterPro" id="IPR001932">
    <property type="entry name" value="PPM-type_phosphatase-like_dom"/>
</dbReference>
<reference evidence="2 3" key="1">
    <citation type="journal article" date="2024" name="Front. Microbiol.">
        <title>Novel thermophilic genera Geochorda gen. nov. and Carboxydochorda gen. nov. from the deep terrestrial subsurface reveal the ecophysiological diversity in the class Limnochordia.</title>
        <authorList>
            <person name="Karnachuk O.V."/>
            <person name="Lukina A.P."/>
            <person name="Avakyan M.R."/>
            <person name="Kadnikov V.V."/>
            <person name="Begmatov S."/>
            <person name="Beletsky A.V."/>
            <person name="Vlasova K.G."/>
            <person name="Novikov A.A."/>
            <person name="Shcherbakova V.A."/>
            <person name="Mardanov A.V."/>
            <person name="Ravin N.V."/>
        </authorList>
    </citation>
    <scope>NUCLEOTIDE SEQUENCE [LARGE SCALE GENOMIC DNA]</scope>
    <source>
        <strain evidence="2 3">L945</strain>
    </source>
</reference>
<feature type="domain" description="PPM-type phosphatase" evidence="1">
    <location>
        <begin position="1"/>
        <end position="226"/>
    </location>
</feature>
<dbReference type="RefSeq" id="WP_324718186.1">
    <property type="nucleotide sequence ID" value="NZ_CP141615.1"/>
</dbReference>
<dbReference type="Proteomes" id="UP001332192">
    <property type="component" value="Chromosome"/>
</dbReference>
<dbReference type="SMART" id="SM00332">
    <property type="entry name" value="PP2Cc"/>
    <property type="match status" value="1"/>
</dbReference>
<dbReference type="InterPro" id="IPR015655">
    <property type="entry name" value="PP2C"/>
</dbReference>
<protein>
    <submittedName>
        <fullName evidence="2">Protein phosphatase 2C domain-containing protein</fullName>
    </submittedName>
</protein>
<gene>
    <name evidence="2" type="ORF">U7230_05180</name>
</gene>
<dbReference type="EMBL" id="CP141615">
    <property type="protein sequence ID" value="WRP18916.1"/>
    <property type="molecule type" value="Genomic_DNA"/>
</dbReference>
<dbReference type="PROSITE" id="PS51746">
    <property type="entry name" value="PPM_2"/>
    <property type="match status" value="1"/>
</dbReference>
<dbReference type="Gene3D" id="3.60.40.10">
    <property type="entry name" value="PPM-type phosphatase domain"/>
    <property type="match status" value="1"/>
</dbReference>
<dbReference type="PANTHER" id="PTHR47992">
    <property type="entry name" value="PROTEIN PHOSPHATASE"/>
    <property type="match status" value="1"/>
</dbReference>